<dbReference type="Proteomes" id="UP000717585">
    <property type="component" value="Unassembled WGS sequence"/>
</dbReference>
<sequence>MAPRMKEKARKAANKAIGSGSIAKKRGKVDQKERQQKLLKKLEKRAKDAENDKTKDIGRRMAMDLGDIITDIRQRDQEQLERNKGKEKKLRARQQISAAAVEEAAANLERFKEDPWAALAQ</sequence>
<evidence type="ECO:0000256" key="1">
    <source>
        <dbReference type="SAM" id="MobiDB-lite"/>
    </source>
</evidence>
<comment type="caution">
    <text evidence="2">The sequence shown here is derived from an EMBL/GenBank/DDBJ whole genome shotgun (WGS) entry which is preliminary data.</text>
</comment>
<keyword evidence="3" id="KW-1185">Reference proteome</keyword>
<organism evidence="2 3">
    <name type="scientific">Carpediemonas membranifera</name>
    <dbReference type="NCBI Taxonomy" id="201153"/>
    <lineage>
        <taxon>Eukaryota</taxon>
        <taxon>Metamonada</taxon>
        <taxon>Carpediemonas-like organisms</taxon>
        <taxon>Carpediemonas</taxon>
    </lineage>
</organism>
<accession>A0A8J6ARY5</accession>
<feature type="region of interest" description="Disordered" evidence="1">
    <location>
        <begin position="1"/>
        <end position="35"/>
    </location>
</feature>
<evidence type="ECO:0000313" key="3">
    <source>
        <dbReference type="Proteomes" id="UP000717585"/>
    </source>
</evidence>
<reference evidence="2" key="1">
    <citation type="submission" date="2021-05" db="EMBL/GenBank/DDBJ databases">
        <title>A free-living protist that lacks canonical eukaryotic 1 DNA replication and segregation systems.</title>
        <authorList>
            <person name="Salas-Leiva D.E."/>
            <person name="Tromer E.C."/>
            <person name="Curtis B.A."/>
            <person name="Jerlstrom-Hultqvist J."/>
            <person name="Kolisko M."/>
            <person name="Yi Z."/>
            <person name="Salas-Leiva J.S."/>
            <person name="Gallot-Lavallee L."/>
            <person name="Kops G.J.P.L."/>
            <person name="Archibald J.M."/>
            <person name="Simpson A.G.B."/>
            <person name="Roger A.J."/>
        </authorList>
    </citation>
    <scope>NUCLEOTIDE SEQUENCE</scope>
    <source>
        <strain evidence="2">BICM</strain>
    </source>
</reference>
<dbReference type="EMBL" id="JAHDYR010000062">
    <property type="protein sequence ID" value="KAG9390785.1"/>
    <property type="molecule type" value="Genomic_DNA"/>
</dbReference>
<name>A0A8J6ARY5_9EUKA</name>
<gene>
    <name evidence="2" type="ORF">J8273_7038</name>
</gene>
<protein>
    <submittedName>
        <fullName evidence="2">Uncharacterized protein</fullName>
    </submittedName>
</protein>
<evidence type="ECO:0000313" key="2">
    <source>
        <dbReference type="EMBL" id="KAG9390785.1"/>
    </source>
</evidence>
<proteinExistence type="predicted"/>
<dbReference type="AlphaFoldDB" id="A0A8J6ARY5"/>